<dbReference type="Pfam" id="PF01381">
    <property type="entry name" value="HTH_3"/>
    <property type="match status" value="1"/>
</dbReference>
<evidence type="ECO:0000313" key="2">
    <source>
        <dbReference type="EMBL" id="HAE8243067.1"/>
    </source>
</evidence>
<feature type="domain" description="HTH cro/C1-type" evidence="1">
    <location>
        <begin position="13"/>
        <end position="67"/>
    </location>
</feature>
<dbReference type="AlphaFoldDB" id="A0A737ILH9"/>
<evidence type="ECO:0000259" key="1">
    <source>
        <dbReference type="PROSITE" id="PS50943"/>
    </source>
</evidence>
<dbReference type="SUPFAM" id="SSF47413">
    <property type="entry name" value="lambda repressor-like DNA-binding domains"/>
    <property type="match status" value="1"/>
</dbReference>
<accession>A0A737ILH9</accession>
<sequence length="151" mass="16917">MKTSYLTILAFHIRDFREKYGVTQSDIASGLGITSAGWGKIENGKSSLSVENMMKFCKIINIDATILLDISTKSAKNLIKCGWSVSYSPVEDDNLIDGKNIFAKTHGMNNVMRKFIDGKLGSVLDKEFDDIIMKYATFYMVVAKNLRDDLI</sequence>
<dbReference type="EMBL" id="DAATGM010000022">
    <property type="protein sequence ID" value="HAE8243067.1"/>
    <property type="molecule type" value="Genomic_DNA"/>
</dbReference>
<dbReference type="CDD" id="cd00093">
    <property type="entry name" value="HTH_XRE"/>
    <property type="match status" value="1"/>
</dbReference>
<dbReference type="InterPro" id="IPR010982">
    <property type="entry name" value="Lambda_DNA-bd_dom_sf"/>
</dbReference>
<dbReference type="InterPro" id="IPR001387">
    <property type="entry name" value="Cro/C1-type_HTH"/>
</dbReference>
<dbReference type="Gene3D" id="1.10.260.40">
    <property type="entry name" value="lambda repressor-like DNA-binding domains"/>
    <property type="match status" value="1"/>
</dbReference>
<dbReference type="PROSITE" id="PS50943">
    <property type="entry name" value="HTH_CROC1"/>
    <property type="match status" value="1"/>
</dbReference>
<reference evidence="2" key="2">
    <citation type="submission" date="2018-07" db="EMBL/GenBank/DDBJ databases">
        <authorList>
            <consortium name="NCBI Pathogen Detection Project"/>
        </authorList>
    </citation>
    <scope>NUCLEOTIDE SEQUENCE</scope>
    <source>
        <strain evidence="2">BCW_2665</strain>
    </source>
</reference>
<reference evidence="2" key="1">
    <citation type="journal article" date="2018" name="Genome Biol.">
        <title>SKESA: strategic k-mer extension for scrupulous assemblies.</title>
        <authorList>
            <person name="Souvorov A."/>
            <person name="Agarwala R."/>
            <person name="Lipman D.J."/>
        </authorList>
    </citation>
    <scope>NUCLEOTIDE SEQUENCE</scope>
    <source>
        <strain evidence="2">BCW_2665</strain>
    </source>
</reference>
<gene>
    <name evidence="2" type="ORF">G4174_003921</name>
</gene>
<proteinExistence type="predicted"/>
<protein>
    <submittedName>
        <fullName evidence="2">Helix-turn-helix transcriptional regulator</fullName>
    </submittedName>
</protein>
<dbReference type="GO" id="GO:0003677">
    <property type="term" value="F:DNA binding"/>
    <property type="evidence" value="ECO:0007669"/>
    <property type="project" value="InterPro"/>
</dbReference>
<name>A0A737ILH9_SALET</name>
<dbReference type="SMART" id="SM00530">
    <property type="entry name" value="HTH_XRE"/>
    <property type="match status" value="1"/>
</dbReference>
<organism evidence="2">
    <name type="scientific">Salmonella enterica subsp. enterica serovar Concord</name>
    <dbReference type="NCBI Taxonomy" id="483687"/>
    <lineage>
        <taxon>Bacteria</taxon>
        <taxon>Pseudomonadati</taxon>
        <taxon>Pseudomonadota</taxon>
        <taxon>Gammaproteobacteria</taxon>
        <taxon>Enterobacterales</taxon>
        <taxon>Enterobacteriaceae</taxon>
        <taxon>Salmonella</taxon>
    </lineage>
</organism>
<comment type="caution">
    <text evidence="2">The sequence shown here is derived from an EMBL/GenBank/DDBJ whole genome shotgun (WGS) entry which is preliminary data.</text>
</comment>